<reference evidence="4" key="1">
    <citation type="submission" date="2017-08" db="EMBL/GenBank/DDBJ databases">
        <title>Direct submision.</title>
        <authorList>
            <person name="Kim S.-J."/>
            <person name="Rhee S.-K."/>
        </authorList>
    </citation>
    <scope>NUCLEOTIDE SEQUENCE [LARGE SCALE GENOMIC DNA]</scope>
    <source>
        <strain evidence="4">GI5</strain>
    </source>
</reference>
<keyword evidence="4" id="KW-1185">Reference proteome</keyword>
<evidence type="ECO:0000256" key="2">
    <source>
        <dbReference type="SAM" id="Phobius"/>
    </source>
</evidence>
<sequence>MSEFKQRINFYQDSFRKPVIVLPLKQVLLGAAAMLGLMLAITALDWSRTVQARDTLSNMEASRLKLEASIEKLQKQVDSIVLDKRLEQEEQQLKQGLQSKRQFLYQLQHQGDTHEVHFSGYLQALANMDDPSIWLTRIVMRSPGPDLSLYGVTDKPKAIPEYVADLKQESNFQGFGFKVFNLERMEKNDRFLTFSVSTQHDEQPAN</sequence>
<evidence type="ECO:0000313" key="4">
    <source>
        <dbReference type="Proteomes" id="UP000235116"/>
    </source>
</evidence>
<evidence type="ECO:0000256" key="1">
    <source>
        <dbReference type="SAM" id="Coils"/>
    </source>
</evidence>
<keyword evidence="1" id="KW-0175">Coiled coil</keyword>
<protein>
    <recommendedName>
        <fullName evidence="5">MSHA biogenesis protein MshI</fullName>
    </recommendedName>
</protein>
<proteinExistence type="predicted"/>
<keyword evidence="2" id="KW-0472">Membrane</keyword>
<dbReference type="EMBL" id="CP022684">
    <property type="protein sequence ID" value="AUM12439.1"/>
    <property type="molecule type" value="Genomic_DNA"/>
</dbReference>
<gene>
    <name evidence="3" type="ORF">Kalk_08410</name>
</gene>
<dbReference type="RefSeq" id="WP_101893805.1">
    <property type="nucleotide sequence ID" value="NZ_CP022684.1"/>
</dbReference>
<feature type="coiled-coil region" evidence="1">
    <location>
        <begin position="56"/>
        <end position="90"/>
    </location>
</feature>
<name>A0A2K9LJA3_9GAMM</name>
<dbReference type="Proteomes" id="UP000235116">
    <property type="component" value="Chromosome"/>
</dbReference>
<keyword evidence="2" id="KW-1133">Transmembrane helix</keyword>
<dbReference type="OrthoDB" id="6876592at2"/>
<keyword evidence="2" id="KW-0812">Transmembrane</keyword>
<evidence type="ECO:0008006" key="5">
    <source>
        <dbReference type="Google" id="ProtNLM"/>
    </source>
</evidence>
<accession>A0A2K9LJA3</accession>
<organism evidence="3 4">
    <name type="scientific">Ketobacter alkanivorans</name>
    <dbReference type="NCBI Taxonomy" id="1917421"/>
    <lineage>
        <taxon>Bacteria</taxon>
        <taxon>Pseudomonadati</taxon>
        <taxon>Pseudomonadota</taxon>
        <taxon>Gammaproteobacteria</taxon>
        <taxon>Pseudomonadales</taxon>
        <taxon>Ketobacteraceae</taxon>
        <taxon>Ketobacter</taxon>
    </lineage>
</organism>
<dbReference type="AlphaFoldDB" id="A0A2K9LJA3"/>
<evidence type="ECO:0000313" key="3">
    <source>
        <dbReference type="EMBL" id="AUM12439.1"/>
    </source>
</evidence>
<feature type="transmembrane region" description="Helical" evidence="2">
    <location>
        <begin position="20"/>
        <end position="44"/>
    </location>
</feature>
<dbReference type="KEGG" id="kak:Kalk_08410"/>